<reference evidence="1" key="2">
    <citation type="journal article" date="2015" name="Data Brief">
        <title>Shoot transcriptome of the giant reed, Arundo donax.</title>
        <authorList>
            <person name="Barrero R.A."/>
            <person name="Guerrero F.D."/>
            <person name="Moolhuijzen P."/>
            <person name="Goolsby J.A."/>
            <person name="Tidwell J."/>
            <person name="Bellgard S.E."/>
            <person name="Bellgard M.I."/>
        </authorList>
    </citation>
    <scope>NUCLEOTIDE SEQUENCE</scope>
    <source>
        <tissue evidence="1">Shoot tissue taken approximately 20 cm above the soil surface</tissue>
    </source>
</reference>
<organism evidence="1">
    <name type="scientific">Arundo donax</name>
    <name type="common">Giant reed</name>
    <name type="synonym">Donax arundinaceus</name>
    <dbReference type="NCBI Taxonomy" id="35708"/>
    <lineage>
        <taxon>Eukaryota</taxon>
        <taxon>Viridiplantae</taxon>
        <taxon>Streptophyta</taxon>
        <taxon>Embryophyta</taxon>
        <taxon>Tracheophyta</taxon>
        <taxon>Spermatophyta</taxon>
        <taxon>Magnoliopsida</taxon>
        <taxon>Liliopsida</taxon>
        <taxon>Poales</taxon>
        <taxon>Poaceae</taxon>
        <taxon>PACMAD clade</taxon>
        <taxon>Arundinoideae</taxon>
        <taxon>Arundineae</taxon>
        <taxon>Arundo</taxon>
    </lineage>
</organism>
<protein>
    <submittedName>
        <fullName evidence="1">Uncharacterized protein</fullName>
    </submittedName>
</protein>
<sequence length="33" mass="3788">MMTAVSSCRGPYRSRRELLSRSHTAARKFLCSE</sequence>
<dbReference type="EMBL" id="GBRH01246852">
    <property type="protein sequence ID" value="JAD51043.1"/>
    <property type="molecule type" value="Transcribed_RNA"/>
</dbReference>
<reference evidence="1" key="1">
    <citation type="submission" date="2014-09" db="EMBL/GenBank/DDBJ databases">
        <authorList>
            <person name="Magalhaes I.L.F."/>
            <person name="Oliveira U."/>
            <person name="Santos F.R."/>
            <person name="Vidigal T.H.D.A."/>
            <person name="Brescovit A.D."/>
            <person name="Santos A.J."/>
        </authorList>
    </citation>
    <scope>NUCLEOTIDE SEQUENCE</scope>
    <source>
        <tissue evidence="1">Shoot tissue taken approximately 20 cm above the soil surface</tissue>
    </source>
</reference>
<accession>A0A0A9AMF7</accession>
<proteinExistence type="predicted"/>
<evidence type="ECO:0000313" key="1">
    <source>
        <dbReference type="EMBL" id="JAD51043.1"/>
    </source>
</evidence>
<dbReference type="AlphaFoldDB" id="A0A0A9AMF7"/>
<name>A0A0A9AMF7_ARUDO</name>